<evidence type="ECO:0000256" key="1">
    <source>
        <dbReference type="SAM" id="Phobius"/>
    </source>
</evidence>
<gene>
    <name evidence="2" type="ORF">OSCT_2891</name>
</gene>
<dbReference type="HOGENOM" id="CLU_1335563_0_0_0"/>
<evidence type="ECO:0000313" key="3">
    <source>
        <dbReference type="Proteomes" id="UP000054010"/>
    </source>
</evidence>
<dbReference type="OrthoDB" id="160299at2"/>
<keyword evidence="1" id="KW-0472">Membrane</keyword>
<feature type="transmembrane region" description="Helical" evidence="1">
    <location>
        <begin position="48"/>
        <end position="69"/>
    </location>
</feature>
<keyword evidence="3" id="KW-1185">Reference proteome</keyword>
<keyword evidence="1" id="KW-0812">Transmembrane</keyword>
<comment type="caution">
    <text evidence="2">The sequence shown here is derived from an EMBL/GenBank/DDBJ whole genome shotgun (WGS) entry which is preliminary data.</text>
</comment>
<reference evidence="2 3" key="1">
    <citation type="journal article" date="2011" name="J. Bacteriol.">
        <title>Draft genome sequence of the anoxygenic filamentous phototrophic bacterium Oscillochloris trichoides subsp. DG-6.</title>
        <authorList>
            <person name="Kuznetsov B.B."/>
            <person name="Ivanovsky R.N."/>
            <person name="Keppen O.I."/>
            <person name="Sukhacheva M.V."/>
            <person name="Bumazhkin B.K."/>
            <person name="Patutina E.O."/>
            <person name="Beletsky A.V."/>
            <person name="Mardanov A.V."/>
            <person name="Baslerov R.V."/>
            <person name="Panteleeva A.N."/>
            <person name="Kolganova T.V."/>
            <person name="Ravin N.V."/>
            <person name="Skryabin K.G."/>
        </authorList>
    </citation>
    <scope>NUCLEOTIDE SEQUENCE [LARGE SCALE GENOMIC DNA]</scope>
    <source>
        <strain evidence="2 3">DG-6</strain>
    </source>
</reference>
<proteinExistence type="predicted"/>
<organism evidence="2 3">
    <name type="scientific">Oscillochloris trichoides DG-6</name>
    <dbReference type="NCBI Taxonomy" id="765420"/>
    <lineage>
        <taxon>Bacteria</taxon>
        <taxon>Bacillati</taxon>
        <taxon>Chloroflexota</taxon>
        <taxon>Chloroflexia</taxon>
        <taxon>Chloroflexales</taxon>
        <taxon>Chloroflexineae</taxon>
        <taxon>Oscillochloridaceae</taxon>
        <taxon>Oscillochloris</taxon>
    </lineage>
</organism>
<dbReference type="EMBL" id="ADVR01000120">
    <property type="protein sequence ID" value="EFO79228.1"/>
    <property type="molecule type" value="Genomic_DNA"/>
</dbReference>
<dbReference type="AlphaFoldDB" id="E1IHV3"/>
<feature type="transmembrane region" description="Helical" evidence="1">
    <location>
        <begin position="75"/>
        <end position="94"/>
    </location>
</feature>
<name>E1IHV3_9CHLR</name>
<accession>E1IHV3</accession>
<evidence type="ECO:0000313" key="2">
    <source>
        <dbReference type="EMBL" id="EFO79228.1"/>
    </source>
</evidence>
<keyword evidence="1" id="KW-1133">Transmembrane helix</keyword>
<sequence>MPEPTSSLRQRVGRRLGLTPYYRITEQSSERLVLESWPQANRQGGSKIIAVGVGIVLVATLILGSGITASIQGSGFGVAAISAGIAGLLVSLAMRRLVGGYAVFTTQNRIEVDTNQQTILFTQSSRIGQPRSQSLSLSQIESVRLRRRPLVIGSLLRQMREVVALELVVGKEIWVVDSAEQDSDLQAVAVALHEMIG</sequence>
<protein>
    <submittedName>
        <fullName evidence="2">Uncharacterized protein</fullName>
    </submittedName>
</protein>
<dbReference type="Proteomes" id="UP000054010">
    <property type="component" value="Unassembled WGS sequence"/>
</dbReference>